<accession>A0A975BBD7</accession>
<dbReference type="HAMAP" id="MF_01527_B">
    <property type="entry name" value="GTP_cyclohydrol_B"/>
    <property type="match status" value="1"/>
</dbReference>
<protein>
    <recommendedName>
        <fullName evidence="2">GTP cyclohydrolase FolE2</fullName>
        <ecNumber evidence="2">3.5.4.16</ecNumber>
    </recommendedName>
</protein>
<comment type="similarity">
    <text evidence="2">Belongs to the GTP cyclohydrolase IV family.</text>
</comment>
<dbReference type="PANTHER" id="PTHR36445">
    <property type="entry name" value="GTP CYCLOHYDROLASE MPTA"/>
    <property type="match status" value="1"/>
</dbReference>
<dbReference type="Gene3D" id="3.10.270.10">
    <property type="entry name" value="Urate Oxidase"/>
    <property type="match status" value="1"/>
</dbReference>
<comment type="catalytic activity">
    <reaction evidence="2">
        <text>GTP + H2O = 7,8-dihydroneopterin 3'-triphosphate + formate + H(+)</text>
        <dbReference type="Rhea" id="RHEA:17473"/>
        <dbReference type="ChEBI" id="CHEBI:15377"/>
        <dbReference type="ChEBI" id="CHEBI:15378"/>
        <dbReference type="ChEBI" id="CHEBI:15740"/>
        <dbReference type="ChEBI" id="CHEBI:37565"/>
        <dbReference type="ChEBI" id="CHEBI:58462"/>
        <dbReference type="EC" id="3.5.4.16"/>
    </reaction>
</comment>
<dbReference type="AlphaFoldDB" id="A0A975BBD7"/>
<dbReference type="Proteomes" id="UP000663720">
    <property type="component" value="Chromosome"/>
</dbReference>
<dbReference type="GO" id="GO:0046654">
    <property type="term" value="P:tetrahydrofolate biosynthetic process"/>
    <property type="evidence" value="ECO:0007669"/>
    <property type="project" value="UniProtKB-UniRule"/>
</dbReference>
<comment type="pathway">
    <text evidence="2">Cofactor biosynthesis; 7,8-dihydroneopterin triphosphate biosynthesis; 7,8-dihydroneopterin triphosphate from GTP: step 1/1.</text>
</comment>
<dbReference type="InterPro" id="IPR022838">
    <property type="entry name" value="GTP_cyclohydrolase_FolE2"/>
</dbReference>
<keyword evidence="1 2" id="KW-0378">Hydrolase</keyword>
<keyword evidence="4" id="KW-1185">Reference proteome</keyword>
<organism evidence="3 4">
    <name type="scientific">Desulfonema limicola</name>
    <dbReference type="NCBI Taxonomy" id="45656"/>
    <lineage>
        <taxon>Bacteria</taxon>
        <taxon>Pseudomonadati</taxon>
        <taxon>Thermodesulfobacteriota</taxon>
        <taxon>Desulfobacteria</taxon>
        <taxon>Desulfobacterales</taxon>
        <taxon>Desulfococcaceae</taxon>
        <taxon>Desulfonema</taxon>
    </lineage>
</organism>
<dbReference type="InterPro" id="IPR003801">
    <property type="entry name" value="GTP_cyclohydrolase_FolE2/MptA"/>
</dbReference>
<dbReference type="Pfam" id="PF02649">
    <property type="entry name" value="GCHY-1"/>
    <property type="match status" value="1"/>
</dbReference>
<evidence type="ECO:0000256" key="2">
    <source>
        <dbReference type="HAMAP-Rule" id="MF_01527"/>
    </source>
</evidence>
<evidence type="ECO:0000313" key="4">
    <source>
        <dbReference type="Proteomes" id="UP000663720"/>
    </source>
</evidence>
<gene>
    <name evidence="3" type="primary">folE</name>
    <name evidence="2" type="synonym">folE2</name>
    <name evidence="3" type="ORF">dnl_45410</name>
</gene>
<evidence type="ECO:0000313" key="3">
    <source>
        <dbReference type="EMBL" id="QTA82172.1"/>
    </source>
</evidence>
<comment type="function">
    <text evidence="2">Converts GTP to 7,8-dihydroneopterin triphosphate.</text>
</comment>
<dbReference type="KEGG" id="dli:dnl_45410"/>
<feature type="site" description="May be catalytically important" evidence="2">
    <location>
        <position position="146"/>
    </location>
</feature>
<dbReference type="EMBL" id="CP061799">
    <property type="protein sequence ID" value="QTA82172.1"/>
    <property type="molecule type" value="Genomic_DNA"/>
</dbReference>
<dbReference type="GO" id="GO:0003934">
    <property type="term" value="F:GTP cyclohydrolase I activity"/>
    <property type="evidence" value="ECO:0007669"/>
    <property type="project" value="UniProtKB-UniRule"/>
</dbReference>
<sequence length="261" mass="29658">MKDIQNQRDERNIPIDKVGIKNLRYPITVLDRKNGFQHTVASINMYVDLPGKYKGTHMSRFVELLHLFRPEVSLEKFSIILEQMKTHLDAASAHIEVTFPYFIEKKAPVSDSPGLMDYTCRIVGISDPDSSVDLISEVIVPISSVCPCSKEISDMGAHNQRGEVRLSTRFKKFIWMEDMIELVESCASCDVYSVLKRVDEKQVTEKGYQNAKFVEDVVRDLAAYLNQDDNITWFSVSAEHFESIHNHSAYALINSGKAPGH</sequence>
<evidence type="ECO:0000256" key="1">
    <source>
        <dbReference type="ARBA" id="ARBA00022801"/>
    </source>
</evidence>
<reference evidence="3" key="1">
    <citation type="journal article" date="2021" name="Microb. Physiol.">
        <title>Proteogenomic Insights into the Physiology of Marine, Sulfate-Reducing, Filamentous Desulfonema limicola and Desulfonema magnum.</title>
        <authorList>
            <person name="Schnaars V."/>
            <person name="Wohlbrand L."/>
            <person name="Scheve S."/>
            <person name="Hinrichs C."/>
            <person name="Reinhardt R."/>
            <person name="Rabus R."/>
        </authorList>
    </citation>
    <scope>NUCLEOTIDE SEQUENCE</scope>
    <source>
        <strain evidence="3">5ac10</strain>
    </source>
</reference>
<dbReference type="RefSeq" id="WP_207688132.1">
    <property type="nucleotide sequence ID" value="NZ_CP061799.1"/>
</dbReference>
<proteinExistence type="inferred from homology"/>
<dbReference type="EC" id="3.5.4.16" evidence="2"/>
<dbReference type="NCBIfam" id="NF010200">
    <property type="entry name" value="PRK13674.1-1"/>
    <property type="match status" value="1"/>
</dbReference>
<name>A0A975BBD7_9BACT</name>
<dbReference type="PANTHER" id="PTHR36445:SF1">
    <property type="entry name" value="GTP CYCLOHYDROLASE MPTA"/>
    <property type="match status" value="1"/>
</dbReference>